<comment type="caution">
    <text evidence="2">The sequence shown here is derived from an EMBL/GenBank/DDBJ whole genome shotgun (WGS) entry which is preliminary data.</text>
</comment>
<evidence type="ECO:0008006" key="4">
    <source>
        <dbReference type="Google" id="ProtNLM"/>
    </source>
</evidence>
<evidence type="ECO:0000313" key="3">
    <source>
        <dbReference type="Proteomes" id="UP000244016"/>
    </source>
</evidence>
<evidence type="ECO:0000256" key="1">
    <source>
        <dbReference type="SAM" id="MobiDB-lite"/>
    </source>
</evidence>
<protein>
    <recommendedName>
        <fullName evidence="4">ComN-like post-transcriptional regulator</fullName>
    </recommendedName>
</protein>
<dbReference type="Proteomes" id="UP000244016">
    <property type="component" value="Unassembled WGS sequence"/>
</dbReference>
<organism evidence="2 3">
    <name type="scientific">Brockia lithotrophica</name>
    <dbReference type="NCBI Taxonomy" id="933949"/>
    <lineage>
        <taxon>Bacteria</taxon>
        <taxon>Bacillati</taxon>
        <taxon>Bacillota</taxon>
        <taxon>Bacilli</taxon>
        <taxon>Bacillales</taxon>
        <taxon>Bacillales Family X. Incertae Sedis</taxon>
        <taxon>Brockia</taxon>
    </lineage>
</organism>
<reference evidence="2 3" key="1">
    <citation type="submission" date="2017-08" db="EMBL/GenBank/DDBJ databases">
        <title>Burning lignite coal seam in the remote Altai Mountains harbors a hydrogen-driven thermophilic microbial community.</title>
        <authorList>
            <person name="Kadnikov V.V."/>
            <person name="Mardanov A.V."/>
            <person name="Ivasenko D."/>
            <person name="Beletsky A.V."/>
            <person name="Karnachuk O.V."/>
            <person name="Ravin N.V."/>
        </authorList>
    </citation>
    <scope>NUCLEOTIDE SEQUENCE [LARGE SCALE GENOMIC DNA]</scope>
    <source>
        <strain evidence="2">AL31</strain>
    </source>
</reference>
<accession>A0A2T5G758</accession>
<feature type="region of interest" description="Disordered" evidence="1">
    <location>
        <begin position="1"/>
        <end position="24"/>
    </location>
</feature>
<dbReference type="InterPro" id="IPR025716">
    <property type="entry name" value="Post-transcriptional_regulator"/>
</dbReference>
<dbReference type="EMBL" id="PEBW01000003">
    <property type="protein sequence ID" value="PTQ52023.1"/>
    <property type="molecule type" value="Genomic_DNA"/>
</dbReference>
<dbReference type="Pfam" id="PF13797">
    <property type="entry name" value="Post_transc_reg"/>
    <property type="match status" value="1"/>
</dbReference>
<gene>
    <name evidence="2" type="ORF">BLITH_0990</name>
</gene>
<evidence type="ECO:0000313" key="2">
    <source>
        <dbReference type="EMBL" id="PTQ52023.1"/>
    </source>
</evidence>
<proteinExistence type="predicted"/>
<name>A0A2T5G758_9BACL</name>
<sequence>MRGASEGPYPKFDREVLEGSTSPREVLPFPELSEFDIEATLEALRVREGFGVRKPPPENAAWRVDRDIRERYGEEVRASLLELCEARAADFRLLGFVGITGGDVWHTVLRRYDAPPPLYRLVADILSLKVQTFLDDRRQEMYRNSR</sequence>
<dbReference type="AlphaFoldDB" id="A0A2T5G758"/>